<dbReference type="RefSeq" id="XP_062683607.1">
    <property type="nucleotide sequence ID" value="XM_062824404.1"/>
</dbReference>
<evidence type="ECO:0000313" key="2">
    <source>
        <dbReference type="EMBL" id="KAK3348525.1"/>
    </source>
</evidence>
<dbReference type="Pfam" id="PF14099">
    <property type="entry name" value="Polysacc_lyase"/>
    <property type="match status" value="1"/>
</dbReference>
<gene>
    <name evidence="2" type="ORF">B0H65DRAFT_422472</name>
</gene>
<reference evidence="2" key="1">
    <citation type="journal article" date="2023" name="Mol. Phylogenet. Evol.">
        <title>Genome-scale phylogeny and comparative genomics of the fungal order Sordariales.</title>
        <authorList>
            <person name="Hensen N."/>
            <person name="Bonometti L."/>
            <person name="Westerberg I."/>
            <person name="Brannstrom I.O."/>
            <person name="Guillou S."/>
            <person name="Cros-Aarteil S."/>
            <person name="Calhoun S."/>
            <person name="Haridas S."/>
            <person name="Kuo A."/>
            <person name="Mondo S."/>
            <person name="Pangilinan J."/>
            <person name="Riley R."/>
            <person name="LaButti K."/>
            <person name="Andreopoulos B."/>
            <person name="Lipzen A."/>
            <person name="Chen C."/>
            <person name="Yan M."/>
            <person name="Daum C."/>
            <person name="Ng V."/>
            <person name="Clum A."/>
            <person name="Steindorff A."/>
            <person name="Ohm R.A."/>
            <person name="Martin F."/>
            <person name="Silar P."/>
            <person name="Natvig D.O."/>
            <person name="Lalanne C."/>
            <person name="Gautier V."/>
            <person name="Ament-Velasquez S.L."/>
            <person name="Kruys A."/>
            <person name="Hutchinson M.I."/>
            <person name="Powell A.J."/>
            <person name="Barry K."/>
            <person name="Miller A.N."/>
            <person name="Grigoriev I.V."/>
            <person name="Debuchy R."/>
            <person name="Gladieux P."/>
            <person name="Hiltunen Thoren M."/>
            <person name="Johannesson H."/>
        </authorList>
    </citation>
    <scope>NUCLEOTIDE SEQUENCE</scope>
    <source>
        <strain evidence="2">CBS 560.94</strain>
    </source>
</reference>
<dbReference type="EMBL" id="JAUEPP010000003">
    <property type="protein sequence ID" value="KAK3348525.1"/>
    <property type="molecule type" value="Genomic_DNA"/>
</dbReference>
<evidence type="ECO:0000256" key="1">
    <source>
        <dbReference type="SAM" id="SignalP"/>
    </source>
</evidence>
<reference evidence="2" key="2">
    <citation type="submission" date="2023-06" db="EMBL/GenBank/DDBJ databases">
        <authorList>
            <consortium name="Lawrence Berkeley National Laboratory"/>
            <person name="Haridas S."/>
            <person name="Hensen N."/>
            <person name="Bonometti L."/>
            <person name="Westerberg I."/>
            <person name="Brannstrom I.O."/>
            <person name="Guillou S."/>
            <person name="Cros-Aarteil S."/>
            <person name="Calhoun S."/>
            <person name="Kuo A."/>
            <person name="Mondo S."/>
            <person name="Pangilinan J."/>
            <person name="Riley R."/>
            <person name="Labutti K."/>
            <person name="Andreopoulos B."/>
            <person name="Lipzen A."/>
            <person name="Chen C."/>
            <person name="Yanf M."/>
            <person name="Daum C."/>
            <person name="Ng V."/>
            <person name="Clum A."/>
            <person name="Steindorff A."/>
            <person name="Ohm R."/>
            <person name="Martin F."/>
            <person name="Silar P."/>
            <person name="Natvig D."/>
            <person name="Lalanne C."/>
            <person name="Gautier V."/>
            <person name="Ament-Velasquez S.L."/>
            <person name="Kruys A."/>
            <person name="Hutchinson M.I."/>
            <person name="Powell A.J."/>
            <person name="Barry K."/>
            <person name="Miller A.N."/>
            <person name="Grigoriev I.V."/>
            <person name="Debuchy R."/>
            <person name="Gladieux P."/>
            <person name="Thoren M.H."/>
            <person name="Johannesson H."/>
        </authorList>
    </citation>
    <scope>NUCLEOTIDE SEQUENCE</scope>
    <source>
        <strain evidence="2">CBS 560.94</strain>
    </source>
</reference>
<proteinExistence type="predicted"/>
<dbReference type="GeneID" id="87861558"/>
<dbReference type="AlphaFoldDB" id="A0AAE0JIK8"/>
<evidence type="ECO:0000313" key="3">
    <source>
        <dbReference type="Proteomes" id="UP001278500"/>
    </source>
</evidence>
<protein>
    <submittedName>
        <fullName evidence="2">Polysaccharide lyase</fullName>
    </submittedName>
</protein>
<feature type="signal peptide" evidence="1">
    <location>
        <begin position="1"/>
        <end position="21"/>
    </location>
</feature>
<feature type="chain" id="PRO_5042276684" evidence="1">
    <location>
        <begin position="22"/>
        <end position="253"/>
    </location>
</feature>
<keyword evidence="2" id="KW-0456">Lyase</keyword>
<organism evidence="2 3">
    <name type="scientific">Neurospora tetraspora</name>
    <dbReference type="NCBI Taxonomy" id="94610"/>
    <lineage>
        <taxon>Eukaryota</taxon>
        <taxon>Fungi</taxon>
        <taxon>Dikarya</taxon>
        <taxon>Ascomycota</taxon>
        <taxon>Pezizomycotina</taxon>
        <taxon>Sordariomycetes</taxon>
        <taxon>Sordariomycetidae</taxon>
        <taxon>Sordariales</taxon>
        <taxon>Sordariaceae</taxon>
        <taxon>Neurospora</taxon>
    </lineage>
</organism>
<keyword evidence="1" id="KW-0732">Signal</keyword>
<dbReference type="Proteomes" id="UP001278500">
    <property type="component" value="Unassembled WGS sequence"/>
</dbReference>
<name>A0AAE0JIK8_9PEZI</name>
<dbReference type="Gene3D" id="2.60.120.200">
    <property type="match status" value="1"/>
</dbReference>
<dbReference type="InterPro" id="IPR025975">
    <property type="entry name" value="Polysacc_lyase"/>
</dbReference>
<comment type="caution">
    <text evidence="2">The sequence shown here is derived from an EMBL/GenBank/DDBJ whole genome shotgun (WGS) entry which is preliminary data.</text>
</comment>
<keyword evidence="3" id="KW-1185">Reference proteome</keyword>
<sequence length="253" mass="28404">MGIRHMLIAALAAVTPVIVQGTQIFSNHGTLSGWDGQQTENKGKISEVTNVVYEGSTALKFEQTYDSSYSGRYHAEVRTLNGYARGETRFYGFMFRLQGDWQSSPAQSYNLAQFIGNFGSSSCDEWSPTTMVWVNGNRLMTRVKSGTLCSPSTTPFDTGINVTGGAWHKIVMQVKWSSDSTGYFKLWYDGTKVVEQHDIKTTLDTDVRFQFRVGLYANAWYDSGYSGSQPFRQVWFDEIAIGDTFADADPDQW</sequence>
<dbReference type="GO" id="GO:0016829">
    <property type="term" value="F:lyase activity"/>
    <property type="evidence" value="ECO:0007669"/>
    <property type="project" value="UniProtKB-KW"/>
</dbReference>
<accession>A0AAE0JIK8</accession>